<reference evidence="2 3" key="1">
    <citation type="journal article" date="2015" name="Sci. Rep.">
        <title>Chromosome-level genome map provides insights into diverse defense mechanisms in the medicinal fungus Ganoderma sinense.</title>
        <authorList>
            <person name="Zhu Y."/>
            <person name="Xu J."/>
            <person name="Sun C."/>
            <person name="Zhou S."/>
            <person name="Xu H."/>
            <person name="Nelson D.R."/>
            <person name="Qian J."/>
            <person name="Song J."/>
            <person name="Luo H."/>
            <person name="Xiang L."/>
            <person name="Li Y."/>
            <person name="Xu Z."/>
            <person name="Ji A."/>
            <person name="Wang L."/>
            <person name="Lu S."/>
            <person name="Hayward A."/>
            <person name="Sun W."/>
            <person name="Li X."/>
            <person name="Schwartz D.C."/>
            <person name="Wang Y."/>
            <person name="Chen S."/>
        </authorList>
    </citation>
    <scope>NUCLEOTIDE SEQUENCE [LARGE SCALE GENOMIC DNA]</scope>
    <source>
        <strain evidence="2 3">ZZ0214-1</strain>
    </source>
</reference>
<dbReference type="AlphaFoldDB" id="A0A2G8SKV4"/>
<comment type="caution">
    <text evidence="2">The sequence shown here is derived from an EMBL/GenBank/DDBJ whole genome shotgun (WGS) entry which is preliminary data.</text>
</comment>
<evidence type="ECO:0000256" key="1">
    <source>
        <dbReference type="SAM" id="MobiDB-lite"/>
    </source>
</evidence>
<proteinExistence type="predicted"/>
<dbReference type="OrthoDB" id="3466517at2759"/>
<evidence type="ECO:0000313" key="2">
    <source>
        <dbReference type="EMBL" id="PIL34395.1"/>
    </source>
</evidence>
<feature type="region of interest" description="Disordered" evidence="1">
    <location>
        <begin position="115"/>
        <end position="153"/>
    </location>
</feature>
<keyword evidence="3" id="KW-1185">Reference proteome</keyword>
<dbReference type="EMBL" id="AYKW01000005">
    <property type="protein sequence ID" value="PIL34395.1"/>
    <property type="molecule type" value="Genomic_DNA"/>
</dbReference>
<feature type="compositionally biased region" description="Low complexity" evidence="1">
    <location>
        <begin position="139"/>
        <end position="148"/>
    </location>
</feature>
<dbReference type="Proteomes" id="UP000230002">
    <property type="component" value="Unassembled WGS sequence"/>
</dbReference>
<organism evidence="2 3">
    <name type="scientific">Ganoderma sinense ZZ0214-1</name>
    <dbReference type="NCBI Taxonomy" id="1077348"/>
    <lineage>
        <taxon>Eukaryota</taxon>
        <taxon>Fungi</taxon>
        <taxon>Dikarya</taxon>
        <taxon>Basidiomycota</taxon>
        <taxon>Agaricomycotina</taxon>
        <taxon>Agaricomycetes</taxon>
        <taxon>Polyporales</taxon>
        <taxon>Polyporaceae</taxon>
        <taxon>Ganoderma</taxon>
    </lineage>
</organism>
<name>A0A2G8SKV4_9APHY</name>
<protein>
    <submittedName>
        <fullName evidence="2">Uncharacterized protein</fullName>
    </submittedName>
</protein>
<evidence type="ECO:0000313" key="3">
    <source>
        <dbReference type="Proteomes" id="UP000230002"/>
    </source>
</evidence>
<accession>A0A2G8SKV4</accession>
<sequence>MSLLPIIADSGAPEGSTNYTTIVLIHGYAWSSGVPQDASIRKDFQRSPYPRDYAIAPPYTPEERTELFAAAATAKTEPDAARPKLLAWIREDRAREVYDLLVRIMEEDTIPLSRPEANTGDITVAGSPRLRARPPPAAASPGPDIDSPPTDKQRSEVALFFSGYFKHGDVNDPSTYALTSPLAGAEALPTWRRLTQKEIELMYDPLPGDARGGTDSTLERAGMSAGVYEALREEALRLLDLKSPGARPGSGSAARGWDTVEVLHMWGDHSPAAMLWAV</sequence>
<gene>
    <name evidence="2" type="ORF">GSI_03170</name>
</gene>